<proteinExistence type="predicted"/>
<reference evidence="2" key="1">
    <citation type="submission" date="2021-01" db="EMBL/GenBank/DDBJ databases">
        <authorList>
            <person name="Corre E."/>
            <person name="Pelletier E."/>
            <person name="Niang G."/>
            <person name="Scheremetjew M."/>
            <person name="Finn R."/>
            <person name="Kale V."/>
            <person name="Holt S."/>
            <person name="Cochrane G."/>
            <person name="Meng A."/>
            <person name="Brown T."/>
            <person name="Cohen L."/>
        </authorList>
    </citation>
    <scope>NUCLEOTIDE SEQUENCE</scope>
    <source>
        <strain evidence="2">CCMP147</strain>
    </source>
</reference>
<dbReference type="EMBL" id="HBED01008726">
    <property type="protein sequence ID" value="CAD8299145.1"/>
    <property type="molecule type" value="Transcribed_RNA"/>
</dbReference>
<feature type="region of interest" description="Disordered" evidence="1">
    <location>
        <begin position="1"/>
        <end position="23"/>
    </location>
</feature>
<protein>
    <submittedName>
        <fullName evidence="2">Uncharacterized protein</fullName>
    </submittedName>
</protein>
<gene>
    <name evidence="2" type="ORF">TDUB1175_LOCUS4275</name>
</gene>
<accession>A0A7R9VME1</accession>
<name>A0A7R9VME1_9STRA</name>
<sequence length="306" mass="34189">MGEWFDSNVPFKEGSDRKTTKKECDSLFDSDDGTTCYDSDPGEVIGRRHGVRSLDKGEVSAENMNITLKAQSSMSRSTMSQEVHPGDAPVPCDELFSSMDVSDAAGERNILLTVQETLNQTLYLTWHPSIKSKRNNGKDCEKVNTSPRFVRVWFERGHGVGQGKSFRLIEPKLVWQDALNEDVSLESQEEESNCCRGQFALLDVGRVLRTSSSSTSGGVSIDRSKYPTARASCSFLVRTVDGQEFLFEGRTSAERDVIVYQWKATIARFASIIIVENSEAMKSEFFLPTNFLKSAEYPAGNEVEER</sequence>
<dbReference type="AlphaFoldDB" id="A0A7R9VME1"/>
<evidence type="ECO:0000313" key="2">
    <source>
        <dbReference type="EMBL" id="CAD8299145.1"/>
    </source>
</evidence>
<organism evidence="2">
    <name type="scientific">Pseudictyota dubia</name>
    <dbReference type="NCBI Taxonomy" id="2749911"/>
    <lineage>
        <taxon>Eukaryota</taxon>
        <taxon>Sar</taxon>
        <taxon>Stramenopiles</taxon>
        <taxon>Ochrophyta</taxon>
        <taxon>Bacillariophyta</taxon>
        <taxon>Mediophyceae</taxon>
        <taxon>Biddulphiophycidae</taxon>
        <taxon>Eupodiscales</taxon>
        <taxon>Odontellaceae</taxon>
        <taxon>Pseudictyota</taxon>
    </lineage>
</organism>
<feature type="compositionally biased region" description="Basic and acidic residues" evidence="1">
    <location>
        <begin position="13"/>
        <end position="23"/>
    </location>
</feature>
<evidence type="ECO:0000256" key="1">
    <source>
        <dbReference type="SAM" id="MobiDB-lite"/>
    </source>
</evidence>